<dbReference type="AlphaFoldDB" id="A0A6S7LT06"/>
<proteinExistence type="predicted"/>
<dbReference type="SUPFAM" id="SSF56672">
    <property type="entry name" value="DNA/RNA polymerases"/>
    <property type="match status" value="1"/>
</dbReference>
<dbReference type="PROSITE" id="PS50878">
    <property type="entry name" value="RT_POL"/>
    <property type="match status" value="1"/>
</dbReference>
<reference evidence="1" key="1">
    <citation type="submission" date="2020-04" db="EMBL/GenBank/DDBJ databases">
        <authorList>
            <person name="Alioto T."/>
            <person name="Alioto T."/>
            <person name="Gomez Garrido J."/>
        </authorList>
    </citation>
    <scope>NUCLEOTIDE SEQUENCE</scope>
    <source>
        <strain evidence="1">A484AB</strain>
    </source>
</reference>
<comment type="caution">
    <text evidence="1">The sequence shown here is derived from an EMBL/GenBank/DDBJ whole genome shotgun (WGS) entry which is preliminary data.</text>
</comment>
<gene>
    <name evidence="1" type="ORF">PACLA_8A033294</name>
</gene>
<dbReference type="InterPro" id="IPR000477">
    <property type="entry name" value="RT_dom"/>
</dbReference>
<dbReference type="EMBL" id="CACRXK020029120">
    <property type="protein sequence ID" value="CAB4041899.1"/>
    <property type="molecule type" value="Genomic_DNA"/>
</dbReference>
<dbReference type="OrthoDB" id="445826at2759"/>
<evidence type="ECO:0000313" key="2">
    <source>
        <dbReference type="Proteomes" id="UP001152795"/>
    </source>
</evidence>
<dbReference type="Proteomes" id="UP001152795">
    <property type="component" value="Unassembled WGS sequence"/>
</dbReference>
<dbReference type="InterPro" id="IPR043502">
    <property type="entry name" value="DNA/RNA_pol_sf"/>
</dbReference>
<dbReference type="Pfam" id="PF00078">
    <property type="entry name" value="RVT_1"/>
    <property type="match status" value="1"/>
</dbReference>
<organism evidence="1 2">
    <name type="scientific">Paramuricea clavata</name>
    <name type="common">Red gorgonian</name>
    <name type="synonym">Violescent sea-whip</name>
    <dbReference type="NCBI Taxonomy" id="317549"/>
    <lineage>
        <taxon>Eukaryota</taxon>
        <taxon>Metazoa</taxon>
        <taxon>Cnidaria</taxon>
        <taxon>Anthozoa</taxon>
        <taxon>Octocorallia</taxon>
        <taxon>Malacalcyonacea</taxon>
        <taxon>Plexauridae</taxon>
        <taxon>Paramuricea</taxon>
    </lineage>
</organism>
<name>A0A6S7LT06_PARCT</name>
<dbReference type="PANTHER" id="PTHR33332">
    <property type="entry name" value="REVERSE TRANSCRIPTASE DOMAIN-CONTAINING PROTEIN"/>
    <property type="match status" value="1"/>
</dbReference>
<feature type="non-terminal residue" evidence="1">
    <location>
        <position position="167"/>
    </location>
</feature>
<accession>A0A6S7LT06</accession>
<protein>
    <submittedName>
        <fullName evidence="1">Uncharacterized protein</fullName>
    </submittedName>
</protein>
<evidence type="ECO:0000313" key="1">
    <source>
        <dbReference type="EMBL" id="CAB4041899.1"/>
    </source>
</evidence>
<sequence>MSDNWFENMDNGEITGLISVDIRKAFDSIDHKILLRKMQDQFGVQDFELKWFQSYLTKRSQVCVVDGHTSLAKEIVCGVPQGSILGLLMFLLYINDLPECLKNTTPGMYADDTQIYASSASFSELVTKLNQDLENIVKWLSRNKLQLHTKKTKAMFIGSPYNLKNKV</sequence>
<keyword evidence="2" id="KW-1185">Reference proteome</keyword>